<accession>A0ACB8FMU8</accession>
<keyword evidence="2" id="KW-1185">Reference proteome</keyword>
<reference evidence="1" key="1">
    <citation type="submission" date="2021-08" db="EMBL/GenBank/DDBJ databases">
        <title>The first chromosome-level gecko genome reveals the dynamic sex chromosomes of Neotropical dwarf geckos (Sphaerodactylidae: Sphaerodactylus).</title>
        <authorList>
            <person name="Pinto B.J."/>
            <person name="Keating S.E."/>
            <person name="Gamble T."/>
        </authorList>
    </citation>
    <scope>NUCLEOTIDE SEQUENCE</scope>
    <source>
        <strain evidence="1">TG3544</strain>
    </source>
</reference>
<organism evidence="1 2">
    <name type="scientific">Sphaerodactylus townsendi</name>
    <dbReference type="NCBI Taxonomy" id="933632"/>
    <lineage>
        <taxon>Eukaryota</taxon>
        <taxon>Metazoa</taxon>
        <taxon>Chordata</taxon>
        <taxon>Craniata</taxon>
        <taxon>Vertebrata</taxon>
        <taxon>Euteleostomi</taxon>
        <taxon>Lepidosauria</taxon>
        <taxon>Squamata</taxon>
        <taxon>Bifurcata</taxon>
        <taxon>Gekkota</taxon>
        <taxon>Sphaerodactylidae</taxon>
        <taxon>Sphaerodactylus</taxon>
    </lineage>
</organism>
<sequence>MGSSRNIFDDWIPDPEPGKTPSKISLLVLETPKMEHHLDEETRLALPTIVQERNHSDMTTLDFHHQVFMYLEDSLDDSDPFLLQETAASQPKEDAAGRQSKCSSSYCQEDKESWTEDDKLLDIVGSSGGTERRHFHHFHQTGIQKAEVDRRGNQLDQGNL</sequence>
<dbReference type="Proteomes" id="UP000827872">
    <property type="component" value="Linkage Group LG06"/>
</dbReference>
<gene>
    <name evidence="1" type="ORF">K3G42_011308</name>
</gene>
<comment type="caution">
    <text evidence="1">The sequence shown here is derived from an EMBL/GenBank/DDBJ whole genome shotgun (WGS) entry which is preliminary data.</text>
</comment>
<dbReference type="EMBL" id="CM037619">
    <property type="protein sequence ID" value="KAH8006697.1"/>
    <property type="molecule type" value="Genomic_DNA"/>
</dbReference>
<protein>
    <submittedName>
        <fullName evidence="1">Uncharacterized protein</fullName>
    </submittedName>
</protein>
<proteinExistence type="predicted"/>
<evidence type="ECO:0000313" key="2">
    <source>
        <dbReference type="Proteomes" id="UP000827872"/>
    </source>
</evidence>
<name>A0ACB8FMU8_9SAUR</name>
<evidence type="ECO:0000313" key="1">
    <source>
        <dbReference type="EMBL" id="KAH8006697.1"/>
    </source>
</evidence>